<evidence type="ECO:0000313" key="1">
    <source>
        <dbReference type="EMBL" id="APO71215.1"/>
    </source>
</evidence>
<protein>
    <submittedName>
        <fullName evidence="1">Uncharacterized protein</fullName>
    </submittedName>
</protein>
<sequence>MPRCGRMSFRGFLKNPDQCKKDCAGTKCFSGLYIRKCAVGQFRKPPRAHFAIYMQF</sequence>
<name>A0A1L5NTI8_9HYPH</name>
<evidence type="ECO:0000313" key="2">
    <source>
        <dbReference type="Proteomes" id="UP000184749"/>
    </source>
</evidence>
<keyword evidence="1" id="KW-0614">Plasmid</keyword>
<organism evidence="1 2">
    <name type="scientific">Rhizobium gallicum</name>
    <dbReference type="NCBI Taxonomy" id="56730"/>
    <lineage>
        <taxon>Bacteria</taxon>
        <taxon>Pseudomonadati</taxon>
        <taxon>Pseudomonadota</taxon>
        <taxon>Alphaproteobacteria</taxon>
        <taxon>Hyphomicrobiales</taxon>
        <taxon>Rhizobiaceae</taxon>
        <taxon>Rhizobium/Agrobacterium group</taxon>
        <taxon>Rhizobium</taxon>
    </lineage>
</organism>
<dbReference type="AlphaFoldDB" id="A0A1L5NTI8"/>
<geneLocation type="plasmid" evidence="2">
    <name>prgalie4872d</name>
</geneLocation>
<proteinExistence type="predicted"/>
<gene>
    <name evidence="1" type="ORF">IE4872_PD00685</name>
</gene>
<accession>A0A1L5NTI8</accession>
<dbReference type="EMBL" id="CP017105">
    <property type="protein sequence ID" value="APO71215.1"/>
    <property type="molecule type" value="Genomic_DNA"/>
</dbReference>
<dbReference type="Proteomes" id="UP000184749">
    <property type="component" value="Plasmid pRgalIE4872d"/>
</dbReference>
<reference evidence="1 2" key="1">
    <citation type="submission" date="2016-09" db="EMBL/GenBank/DDBJ databases">
        <title>The complete genome sequences of Rhizobium gallicum, symbiovars gallicum and phaseoli, symbionts associated to common bean (Phaseolus vulgaris).</title>
        <authorList>
            <person name="Bustos P."/>
            <person name="Santamaria R.I."/>
            <person name="Perez-Carrascal O.M."/>
            <person name="Juarez S."/>
            <person name="Lozano L."/>
            <person name="Martinez-Flores I."/>
            <person name="Martinez-Romero E."/>
            <person name="Cevallos M."/>
            <person name="Romero D."/>
            <person name="Davila G."/>
            <person name="Gonzalez V."/>
        </authorList>
    </citation>
    <scope>NUCLEOTIDE SEQUENCE [LARGE SCALE GENOMIC DNA]</scope>
    <source>
        <strain evidence="1 2">IE4872</strain>
        <plasmid evidence="2">prgalie4872d</plasmid>
    </source>
</reference>